<gene>
    <name evidence="1" type="ORF">J2045_003360</name>
</gene>
<sequence length="60" mass="6376">MYLDDPREHSTPLDRQVQAMAVKSGSGDRFITARMVAVQASPAAAVPILAITKVGLPDPD</sequence>
<protein>
    <submittedName>
        <fullName evidence="1">Uncharacterized protein</fullName>
    </submittedName>
</protein>
<evidence type="ECO:0000313" key="2">
    <source>
        <dbReference type="Proteomes" id="UP001238496"/>
    </source>
</evidence>
<dbReference type="RefSeq" id="WP_307374754.1">
    <property type="nucleotide sequence ID" value="NZ_JAUSUW010000010.1"/>
</dbReference>
<name>A0ABU0GAC4_9HYPH</name>
<proteinExistence type="predicted"/>
<organism evidence="1 2">
    <name type="scientific">Peteryoungia aggregata LMG 23059</name>
    <dbReference type="NCBI Taxonomy" id="1368425"/>
    <lineage>
        <taxon>Bacteria</taxon>
        <taxon>Pseudomonadati</taxon>
        <taxon>Pseudomonadota</taxon>
        <taxon>Alphaproteobacteria</taxon>
        <taxon>Hyphomicrobiales</taxon>
        <taxon>Rhizobiaceae</taxon>
        <taxon>Peteryoungia</taxon>
    </lineage>
</organism>
<dbReference type="EMBL" id="JAUSUW010000010">
    <property type="protein sequence ID" value="MDQ0422312.1"/>
    <property type="molecule type" value="Genomic_DNA"/>
</dbReference>
<comment type="caution">
    <text evidence="1">The sequence shown here is derived from an EMBL/GenBank/DDBJ whole genome shotgun (WGS) entry which is preliminary data.</text>
</comment>
<dbReference type="Proteomes" id="UP001238496">
    <property type="component" value="Unassembled WGS sequence"/>
</dbReference>
<keyword evidence="2" id="KW-1185">Reference proteome</keyword>
<evidence type="ECO:0000313" key="1">
    <source>
        <dbReference type="EMBL" id="MDQ0422312.1"/>
    </source>
</evidence>
<accession>A0ABU0GAC4</accession>
<reference evidence="1 2" key="1">
    <citation type="submission" date="2023-07" db="EMBL/GenBank/DDBJ databases">
        <title>Genomic Encyclopedia of Type Strains, Phase IV (KMG-IV): sequencing the most valuable type-strain genomes for metagenomic binning, comparative biology and taxonomic classification.</title>
        <authorList>
            <person name="Goeker M."/>
        </authorList>
    </citation>
    <scope>NUCLEOTIDE SEQUENCE [LARGE SCALE GENOMIC DNA]</scope>
    <source>
        <strain evidence="1 2">DSM 1111</strain>
    </source>
</reference>